<gene>
    <name evidence="2" type="ORF">BAY60_27135</name>
</gene>
<evidence type="ECO:0000313" key="2">
    <source>
        <dbReference type="EMBL" id="PXY21144.1"/>
    </source>
</evidence>
<feature type="compositionally biased region" description="Basic and acidic residues" evidence="1">
    <location>
        <begin position="241"/>
        <end position="260"/>
    </location>
</feature>
<feature type="region of interest" description="Disordered" evidence="1">
    <location>
        <begin position="198"/>
        <end position="348"/>
    </location>
</feature>
<evidence type="ECO:0000313" key="3">
    <source>
        <dbReference type="Proteomes" id="UP000249915"/>
    </source>
</evidence>
<dbReference type="Gene3D" id="1.10.30.50">
    <property type="match status" value="1"/>
</dbReference>
<dbReference type="InterPro" id="IPR052892">
    <property type="entry name" value="NA-targeting_endonuclease"/>
</dbReference>
<dbReference type="EMBL" id="MASW01000006">
    <property type="protein sequence ID" value="PXY21144.1"/>
    <property type="molecule type" value="Genomic_DNA"/>
</dbReference>
<sequence length="372" mass="41513">MPFALFSDTLGRDPRWFALAGDRPVLRDRLQAAYMRLKLESASHLHDGYLTRRQALNLCDAKLLDLLCTPVLGEKPFLHREGDTCDERNCLDDSGPWVEGFDYRVCGFIKRNPTRAEYNRNQAQKADSRDGRLRAAVYDRDGGCCRYCGSGPLRKKGMGRAKDRRRALQYDHVDPDKAAGADGANYVVACARCNEAKGHRTPDEAGMRLLSPPTDEQRAAWQQRGEALFDLPDEPSDNDNDNAHDNAPDNQHDNAHDYERALSPATGPDNESAGDVRVETAAQPQRQAATMSPEGSGSGRVGQRDRDALPRSSRQPARRPDAPDIYHRRSRDPAPDFTELAEDQEQRCVHGQPLDDDCELCLHAQADRGEPP</sequence>
<dbReference type="PANTHER" id="PTHR33877:SF2">
    <property type="entry name" value="OS07G0170200 PROTEIN"/>
    <property type="match status" value="1"/>
</dbReference>
<comment type="caution">
    <text evidence="2">The sequence shown here is derived from an EMBL/GenBank/DDBJ whole genome shotgun (WGS) entry which is preliminary data.</text>
</comment>
<dbReference type="AlphaFoldDB" id="A0A2V4AMD4"/>
<dbReference type="OrthoDB" id="4775111at2"/>
<evidence type="ECO:0000256" key="1">
    <source>
        <dbReference type="SAM" id="MobiDB-lite"/>
    </source>
</evidence>
<feature type="compositionally biased region" description="Polar residues" evidence="1">
    <location>
        <begin position="282"/>
        <end position="295"/>
    </location>
</feature>
<dbReference type="Proteomes" id="UP000249915">
    <property type="component" value="Unassembled WGS sequence"/>
</dbReference>
<proteinExistence type="predicted"/>
<organism evidence="2 3">
    <name type="scientific">Prauserella muralis</name>
    <dbReference type="NCBI Taxonomy" id="588067"/>
    <lineage>
        <taxon>Bacteria</taxon>
        <taxon>Bacillati</taxon>
        <taxon>Actinomycetota</taxon>
        <taxon>Actinomycetes</taxon>
        <taxon>Pseudonocardiales</taxon>
        <taxon>Pseudonocardiaceae</taxon>
        <taxon>Prauserella</taxon>
    </lineage>
</organism>
<dbReference type="PANTHER" id="PTHR33877">
    <property type="entry name" value="SLL1193 PROTEIN"/>
    <property type="match status" value="1"/>
</dbReference>
<accession>A0A2V4AMD4</accession>
<dbReference type="Pfam" id="PF01844">
    <property type="entry name" value="HNH"/>
    <property type="match status" value="1"/>
</dbReference>
<dbReference type="SMART" id="SM00507">
    <property type="entry name" value="HNHc"/>
    <property type="match status" value="1"/>
</dbReference>
<feature type="compositionally biased region" description="Acidic residues" evidence="1">
    <location>
        <begin position="231"/>
        <end position="240"/>
    </location>
</feature>
<dbReference type="GO" id="GO:0003676">
    <property type="term" value="F:nucleic acid binding"/>
    <property type="evidence" value="ECO:0007669"/>
    <property type="project" value="InterPro"/>
</dbReference>
<name>A0A2V4AMD4_9PSEU</name>
<keyword evidence="3" id="KW-1185">Reference proteome</keyword>
<feature type="compositionally biased region" description="Basic and acidic residues" evidence="1">
    <location>
        <begin position="318"/>
        <end position="334"/>
    </location>
</feature>
<dbReference type="GO" id="GO:0004519">
    <property type="term" value="F:endonuclease activity"/>
    <property type="evidence" value="ECO:0007669"/>
    <property type="project" value="InterPro"/>
</dbReference>
<dbReference type="InterPro" id="IPR003615">
    <property type="entry name" value="HNH_nuc"/>
</dbReference>
<dbReference type="RefSeq" id="WP_112284386.1">
    <property type="nucleotide sequence ID" value="NZ_MASW01000006.1"/>
</dbReference>
<protein>
    <submittedName>
        <fullName evidence="2">Uncharacterized protein</fullName>
    </submittedName>
</protein>
<dbReference type="GO" id="GO:0008270">
    <property type="term" value="F:zinc ion binding"/>
    <property type="evidence" value="ECO:0007669"/>
    <property type="project" value="InterPro"/>
</dbReference>
<dbReference type="InterPro" id="IPR002711">
    <property type="entry name" value="HNH"/>
</dbReference>
<reference evidence="2 3" key="1">
    <citation type="submission" date="2016-07" db="EMBL/GenBank/DDBJ databases">
        <title>Draft genome sequence of Prauserella muralis DSM 45305, isolated from a mould-covered wall in an indoor environment.</title>
        <authorList>
            <person name="Ruckert C."/>
            <person name="Albersmeier A."/>
            <person name="Jiang C.-L."/>
            <person name="Jiang Y."/>
            <person name="Kalinowski J."/>
            <person name="Schneider O."/>
            <person name="Winkler A."/>
            <person name="Zotchev S.B."/>
        </authorList>
    </citation>
    <scope>NUCLEOTIDE SEQUENCE [LARGE SCALE GENOMIC DNA]</scope>
    <source>
        <strain evidence="2 3">DSM 45305</strain>
    </source>
</reference>